<evidence type="ECO:0000256" key="9">
    <source>
        <dbReference type="ARBA" id="ARBA00048721"/>
    </source>
</evidence>
<keyword evidence="3 10" id="KW-0662">Pyridine nucleotide biosynthesis</keyword>
<evidence type="ECO:0000256" key="6">
    <source>
        <dbReference type="ARBA" id="ARBA00022741"/>
    </source>
</evidence>
<comment type="pathway">
    <text evidence="2 10">Cofactor biosynthesis; NAD(+) biosynthesis; deamido-NAD(+) from nicotinate D-ribonucleotide: step 1/1.</text>
</comment>
<organism evidence="12 13">
    <name type="scientific">Clostridium paridis</name>
    <dbReference type="NCBI Taxonomy" id="2803863"/>
    <lineage>
        <taxon>Bacteria</taxon>
        <taxon>Bacillati</taxon>
        <taxon>Bacillota</taxon>
        <taxon>Clostridia</taxon>
        <taxon>Eubacteriales</taxon>
        <taxon>Clostridiaceae</taxon>
        <taxon>Clostridium</taxon>
    </lineage>
</organism>
<dbReference type="CDD" id="cd02165">
    <property type="entry name" value="NMNAT"/>
    <property type="match status" value="1"/>
</dbReference>
<dbReference type="RefSeq" id="WP_202769495.1">
    <property type="nucleotide sequence ID" value="NZ_JAESWA010000029.1"/>
</dbReference>
<evidence type="ECO:0000256" key="4">
    <source>
        <dbReference type="ARBA" id="ARBA00022679"/>
    </source>
</evidence>
<feature type="domain" description="Cytidyltransferase-like" evidence="11">
    <location>
        <begin position="6"/>
        <end position="173"/>
    </location>
</feature>
<keyword evidence="4 10" id="KW-0808">Transferase</keyword>
<protein>
    <recommendedName>
        <fullName evidence="10">Probable nicotinate-nucleotide adenylyltransferase</fullName>
        <ecNumber evidence="10">2.7.7.18</ecNumber>
    </recommendedName>
    <alternativeName>
        <fullName evidence="10">Deamido-NAD(+) diphosphorylase</fullName>
    </alternativeName>
    <alternativeName>
        <fullName evidence="10">Deamido-NAD(+) pyrophosphorylase</fullName>
    </alternativeName>
    <alternativeName>
        <fullName evidence="10">Nicotinate mononucleotide adenylyltransferase</fullName>
        <shortName evidence="10">NaMN adenylyltransferase</shortName>
    </alternativeName>
</protein>
<comment type="function">
    <text evidence="1 10">Catalyzes the reversible adenylation of nicotinate mononucleotide (NaMN) to nicotinic acid adenine dinucleotide (NaAD).</text>
</comment>
<keyword evidence="5 10" id="KW-0548">Nucleotidyltransferase</keyword>
<dbReference type="Gene3D" id="3.40.50.620">
    <property type="entry name" value="HUPs"/>
    <property type="match status" value="1"/>
</dbReference>
<dbReference type="HAMAP" id="MF_00244">
    <property type="entry name" value="NaMN_adenylyltr"/>
    <property type="match status" value="1"/>
</dbReference>
<reference evidence="12" key="1">
    <citation type="submission" date="2021-01" db="EMBL/GenBank/DDBJ databases">
        <title>Genome public.</title>
        <authorList>
            <person name="Liu C."/>
            <person name="Sun Q."/>
        </authorList>
    </citation>
    <scope>NUCLEOTIDE SEQUENCE</scope>
    <source>
        <strain evidence="12">YIM B02565</strain>
    </source>
</reference>
<dbReference type="Pfam" id="PF01467">
    <property type="entry name" value="CTP_transf_like"/>
    <property type="match status" value="1"/>
</dbReference>
<evidence type="ECO:0000256" key="1">
    <source>
        <dbReference type="ARBA" id="ARBA00002324"/>
    </source>
</evidence>
<dbReference type="NCBIfam" id="TIGR00482">
    <property type="entry name" value="nicotinate (nicotinamide) nucleotide adenylyltransferase"/>
    <property type="match status" value="1"/>
</dbReference>
<accession>A0A937K684</accession>
<dbReference type="PANTHER" id="PTHR39321">
    <property type="entry name" value="NICOTINATE-NUCLEOTIDE ADENYLYLTRANSFERASE-RELATED"/>
    <property type="match status" value="1"/>
</dbReference>
<evidence type="ECO:0000259" key="11">
    <source>
        <dbReference type="Pfam" id="PF01467"/>
    </source>
</evidence>
<keyword evidence="8 10" id="KW-0520">NAD</keyword>
<dbReference type="EMBL" id="JAESWA010000029">
    <property type="protein sequence ID" value="MBL4934034.1"/>
    <property type="molecule type" value="Genomic_DNA"/>
</dbReference>
<dbReference type="GO" id="GO:0009435">
    <property type="term" value="P:NAD+ biosynthetic process"/>
    <property type="evidence" value="ECO:0007669"/>
    <property type="project" value="UniProtKB-UniRule"/>
</dbReference>
<evidence type="ECO:0000313" key="12">
    <source>
        <dbReference type="EMBL" id="MBL4934034.1"/>
    </source>
</evidence>
<comment type="catalytic activity">
    <reaction evidence="9 10">
        <text>nicotinate beta-D-ribonucleotide + ATP + H(+) = deamido-NAD(+) + diphosphate</text>
        <dbReference type="Rhea" id="RHEA:22860"/>
        <dbReference type="ChEBI" id="CHEBI:15378"/>
        <dbReference type="ChEBI" id="CHEBI:30616"/>
        <dbReference type="ChEBI" id="CHEBI:33019"/>
        <dbReference type="ChEBI" id="CHEBI:57502"/>
        <dbReference type="ChEBI" id="CHEBI:58437"/>
        <dbReference type="EC" id="2.7.7.18"/>
    </reaction>
</comment>
<dbReference type="InterPro" id="IPR014729">
    <property type="entry name" value="Rossmann-like_a/b/a_fold"/>
</dbReference>
<evidence type="ECO:0000256" key="3">
    <source>
        <dbReference type="ARBA" id="ARBA00022642"/>
    </source>
</evidence>
<proteinExistence type="inferred from homology"/>
<gene>
    <name evidence="10" type="primary">nadD</name>
    <name evidence="12" type="ORF">JK634_19785</name>
</gene>
<dbReference type="SUPFAM" id="SSF52374">
    <property type="entry name" value="Nucleotidylyl transferase"/>
    <property type="match status" value="1"/>
</dbReference>
<dbReference type="AlphaFoldDB" id="A0A937K684"/>
<dbReference type="NCBIfam" id="TIGR00125">
    <property type="entry name" value="cyt_tran_rel"/>
    <property type="match status" value="1"/>
</dbReference>
<dbReference type="PANTHER" id="PTHR39321:SF3">
    <property type="entry name" value="PHOSPHOPANTETHEINE ADENYLYLTRANSFERASE"/>
    <property type="match status" value="1"/>
</dbReference>
<evidence type="ECO:0000256" key="8">
    <source>
        <dbReference type="ARBA" id="ARBA00023027"/>
    </source>
</evidence>
<dbReference type="EC" id="2.7.7.18" evidence="10"/>
<evidence type="ECO:0000256" key="5">
    <source>
        <dbReference type="ARBA" id="ARBA00022695"/>
    </source>
</evidence>
<dbReference type="InterPro" id="IPR004821">
    <property type="entry name" value="Cyt_trans-like"/>
</dbReference>
<dbReference type="Proteomes" id="UP000623681">
    <property type="component" value="Unassembled WGS sequence"/>
</dbReference>
<keyword evidence="7 10" id="KW-0067">ATP-binding</keyword>
<keyword evidence="6 10" id="KW-0547">Nucleotide-binding</keyword>
<dbReference type="InterPro" id="IPR005248">
    <property type="entry name" value="NadD/NMNAT"/>
</dbReference>
<evidence type="ECO:0000256" key="10">
    <source>
        <dbReference type="HAMAP-Rule" id="MF_00244"/>
    </source>
</evidence>
<comment type="similarity">
    <text evidence="10">Belongs to the NadD family.</text>
</comment>
<sequence>MKKIGIMGGTFDPPHKGHIYIAQEAYKKLHLDSVIFMPAGNPPHKTYKKITNEKDRYEMVKLAIADYEHFEVSDYEISKQTLSYTFLTLKHLKEEREKCELFFIAGADSLVTFESWRNIEEILNLATLVIFTRPGYPKDEVIKSKNEIEEKYHHSVILMDLIEQDISSSYIRESLEEGKEVTEYLNSDVCEYIRVNGLYNATRNIFL</sequence>
<dbReference type="NCBIfam" id="NF000840">
    <property type="entry name" value="PRK00071.1-3"/>
    <property type="match status" value="1"/>
</dbReference>
<evidence type="ECO:0000313" key="13">
    <source>
        <dbReference type="Proteomes" id="UP000623681"/>
    </source>
</evidence>
<dbReference type="GO" id="GO:0005524">
    <property type="term" value="F:ATP binding"/>
    <property type="evidence" value="ECO:0007669"/>
    <property type="project" value="UniProtKB-KW"/>
</dbReference>
<evidence type="ECO:0000256" key="2">
    <source>
        <dbReference type="ARBA" id="ARBA00005019"/>
    </source>
</evidence>
<evidence type="ECO:0000256" key="7">
    <source>
        <dbReference type="ARBA" id="ARBA00022840"/>
    </source>
</evidence>
<comment type="caution">
    <text evidence="12">The sequence shown here is derived from an EMBL/GenBank/DDBJ whole genome shotgun (WGS) entry which is preliminary data.</text>
</comment>
<keyword evidence="13" id="KW-1185">Reference proteome</keyword>
<name>A0A937K684_9CLOT</name>
<dbReference type="GO" id="GO:0004515">
    <property type="term" value="F:nicotinate-nucleotide adenylyltransferase activity"/>
    <property type="evidence" value="ECO:0007669"/>
    <property type="project" value="UniProtKB-UniRule"/>
</dbReference>